<dbReference type="GO" id="GO:0003676">
    <property type="term" value="F:nucleic acid binding"/>
    <property type="evidence" value="ECO:0007669"/>
    <property type="project" value="InterPro"/>
</dbReference>
<dbReference type="InterPro" id="IPR025836">
    <property type="entry name" value="Zn_knuckle_CX2CX4HX4C"/>
</dbReference>
<keyword evidence="1" id="KW-0863">Zinc-finger</keyword>
<dbReference type="InterPro" id="IPR001878">
    <property type="entry name" value="Znf_CCHC"/>
</dbReference>
<comment type="caution">
    <text evidence="4">The sequence shown here is derived from an EMBL/GenBank/DDBJ whole genome shotgun (WGS) entry which is preliminary data.</text>
</comment>
<feature type="domain" description="CCHC-type" evidence="3">
    <location>
        <begin position="51"/>
        <end position="64"/>
    </location>
</feature>
<dbReference type="GO" id="GO:0008270">
    <property type="term" value="F:zinc ion binding"/>
    <property type="evidence" value="ECO:0007669"/>
    <property type="project" value="UniProtKB-KW"/>
</dbReference>
<reference evidence="4" key="1">
    <citation type="submission" date="2020-06" db="EMBL/GenBank/DDBJ databases">
        <authorList>
            <person name="Li T."/>
            <person name="Hu X."/>
            <person name="Zhang T."/>
            <person name="Song X."/>
            <person name="Zhang H."/>
            <person name="Dai N."/>
            <person name="Sheng W."/>
            <person name="Hou X."/>
            <person name="Wei L."/>
        </authorList>
    </citation>
    <scope>NUCLEOTIDE SEQUENCE</scope>
    <source>
        <strain evidence="4">G02</strain>
        <tissue evidence="4">Leaf</tissue>
    </source>
</reference>
<dbReference type="EMBL" id="JACGWJ010000017">
    <property type="protein sequence ID" value="KAL0355321.1"/>
    <property type="molecule type" value="Genomic_DNA"/>
</dbReference>
<sequence length="316" mass="34944">MDESGSTWGATLRMRVSVDVNLPLKRVLVIRMPSGDDHMVSFTYERLTNYCYLCGRLGHISKYCGLRFEEGFSDPGTDTPYGPWLRAPLPVRRTTILSRSFTGRNNATPAVEGQRDCSIFGNFGGVQGIRIPMEDVRDRDNRGMDVSSGYEQGGVERNSHNNSLGANFTAPEGEHLAKQQGPHEEDDAGDNGSSHLGLEQIKLIPSVLEGTGQDEEVLAADSMDHNVQTFESGLIQVPLHFAAQGMKQHTRGRRGRRGARGFQMPGSRKRCRGLSIIEPEPEFGQASKRRSREEDVHSPISLVVAAAQHRQSIRKS</sequence>
<evidence type="ECO:0000259" key="3">
    <source>
        <dbReference type="PROSITE" id="PS50158"/>
    </source>
</evidence>
<keyword evidence="1" id="KW-0479">Metal-binding</keyword>
<keyword evidence="1" id="KW-0862">Zinc</keyword>
<name>A0AAW2PIG3_SESRA</name>
<gene>
    <name evidence="4" type="ORF">Sradi_3979000</name>
</gene>
<feature type="region of interest" description="Disordered" evidence="2">
    <location>
        <begin position="246"/>
        <end position="300"/>
    </location>
</feature>
<organism evidence="4">
    <name type="scientific">Sesamum radiatum</name>
    <name type="common">Black benniseed</name>
    <dbReference type="NCBI Taxonomy" id="300843"/>
    <lineage>
        <taxon>Eukaryota</taxon>
        <taxon>Viridiplantae</taxon>
        <taxon>Streptophyta</taxon>
        <taxon>Embryophyta</taxon>
        <taxon>Tracheophyta</taxon>
        <taxon>Spermatophyta</taxon>
        <taxon>Magnoliopsida</taxon>
        <taxon>eudicotyledons</taxon>
        <taxon>Gunneridae</taxon>
        <taxon>Pentapetalae</taxon>
        <taxon>asterids</taxon>
        <taxon>lamiids</taxon>
        <taxon>Lamiales</taxon>
        <taxon>Pedaliaceae</taxon>
        <taxon>Sesamum</taxon>
    </lineage>
</organism>
<feature type="compositionally biased region" description="Basic residues" evidence="2">
    <location>
        <begin position="248"/>
        <end position="259"/>
    </location>
</feature>
<feature type="compositionally biased region" description="Basic and acidic residues" evidence="2">
    <location>
        <begin position="134"/>
        <end position="143"/>
    </location>
</feature>
<dbReference type="Pfam" id="PF14392">
    <property type="entry name" value="zf-CCHC_4"/>
    <property type="match status" value="1"/>
</dbReference>
<dbReference type="PROSITE" id="PS50158">
    <property type="entry name" value="ZF_CCHC"/>
    <property type="match status" value="1"/>
</dbReference>
<accession>A0AAW2PIG3</accession>
<feature type="region of interest" description="Disordered" evidence="2">
    <location>
        <begin position="134"/>
        <end position="195"/>
    </location>
</feature>
<feature type="compositionally biased region" description="Basic and acidic residues" evidence="2">
    <location>
        <begin position="172"/>
        <end position="183"/>
    </location>
</feature>
<proteinExistence type="predicted"/>
<evidence type="ECO:0000256" key="1">
    <source>
        <dbReference type="PROSITE-ProRule" id="PRU00047"/>
    </source>
</evidence>
<evidence type="ECO:0000256" key="2">
    <source>
        <dbReference type="SAM" id="MobiDB-lite"/>
    </source>
</evidence>
<protein>
    <recommendedName>
        <fullName evidence="3">CCHC-type domain-containing protein</fullName>
    </recommendedName>
</protein>
<dbReference type="AlphaFoldDB" id="A0AAW2PIG3"/>
<evidence type="ECO:0000313" key="4">
    <source>
        <dbReference type="EMBL" id="KAL0355321.1"/>
    </source>
</evidence>
<reference evidence="4" key="2">
    <citation type="journal article" date="2024" name="Plant">
        <title>Genomic evolution and insights into agronomic trait innovations of Sesamum species.</title>
        <authorList>
            <person name="Miao H."/>
            <person name="Wang L."/>
            <person name="Qu L."/>
            <person name="Liu H."/>
            <person name="Sun Y."/>
            <person name="Le M."/>
            <person name="Wang Q."/>
            <person name="Wei S."/>
            <person name="Zheng Y."/>
            <person name="Lin W."/>
            <person name="Duan Y."/>
            <person name="Cao H."/>
            <person name="Xiong S."/>
            <person name="Wang X."/>
            <person name="Wei L."/>
            <person name="Li C."/>
            <person name="Ma Q."/>
            <person name="Ju M."/>
            <person name="Zhao R."/>
            <person name="Li G."/>
            <person name="Mu C."/>
            <person name="Tian Q."/>
            <person name="Mei H."/>
            <person name="Zhang T."/>
            <person name="Gao T."/>
            <person name="Zhang H."/>
        </authorList>
    </citation>
    <scope>NUCLEOTIDE SEQUENCE</scope>
    <source>
        <strain evidence="4">G02</strain>
    </source>
</reference>